<evidence type="ECO:0000256" key="4">
    <source>
        <dbReference type="ARBA" id="ARBA00022723"/>
    </source>
</evidence>
<comment type="similarity">
    <text evidence="1 8">Belongs to the protein prenyltransferase subunit beta family.</text>
</comment>
<comment type="cofactor">
    <cofactor evidence="8">
        <name>Zn(2+)</name>
        <dbReference type="ChEBI" id="CHEBI:29105"/>
    </cofactor>
    <text evidence="8">Binds 1 zinc ion per subunit.</text>
</comment>
<dbReference type="OrthoDB" id="5428259at2759"/>
<protein>
    <recommendedName>
        <fullName evidence="8">Geranylgeranyl transferase type-2 subunit beta</fullName>
        <ecNumber evidence="8">2.5.1.60</ecNumber>
    </recommendedName>
</protein>
<comment type="function">
    <text evidence="8">Catalyzes the transfer of a geranylgeranyl moiety from geranylgeranyl diphosphate to both cysteines of proteins with the C-terminal sequence -XXCC, -XCXC and -CCXX.</text>
</comment>
<evidence type="ECO:0000256" key="1">
    <source>
        <dbReference type="ARBA" id="ARBA00010497"/>
    </source>
</evidence>
<dbReference type="CDD" id="cd02894">
    <property type="entry name" value="GGTase-II"/>
    <property type="match status" value="1"/>
</dbReference>
<dbReference type="InterPro" id="IPR045089">
    <property type="entry name" value="PGGT1B-like"/>
</dbReference>
<dbReference type="InterPro" id="IPR001330">
    <property type="entry name" value="Prenyltrans"/>
</dbReference>
<dbReference type="GO" id="GO:0046872">
    <property type="term" value="F:metal ion binding"/>
    <property type="evidence" value="ECO:0007669"/>
    <property type="project" value="UniProtKB-KW"/>
</dbReference>
<dbReference type="HOGENOM" id="CLU_028946_3_0_1"/>
<reference evidence="10 11" key="1">
    <citation type="journal article" date="2013" name="BMC Genomics">
        <title>Comparative genomics of parasitic silkworm microsporidia reveal an association between genome expansion and host adaptation.</title>
        <authorList>
            <person name="Pan G."/>
            <person name="Xu J."/>
            <person name="Li T."/>
            <person name="Xia Q."/>
            <person name="Liu S.L."/>
            <person name="Zhang G."/>
            <person name="Li S."/>
            <person name="Li C."/>
            <person name="Liu H."/>
            <person name="Yang L."/>
            <person name="Liu T."/>
            <person name="Zhang X."/>
            <person name="Wu Z."/>
            <person name="Fan W."/>
            <person name="Dang X."/>
            <person name="Xiang H."/>
            <person name="Tao M."/>
            <person name="Li Y."/>
            <person name="Hu J."/>
            <person name="Li Z."/>
            <person name="Lin L."/>
            <person name="Luo J."/>
            <person name="Geng L."/>
            <person name="Wang L."/>
            <person name="Long M."/>
            <person name="Wan Y."/>
            <person name="He N."/>
            <person name="Zhang Z."/>
            <person name="Lu C."/>
            <person name="Keeling P.J."/>
            <person name="Wang J."/>
            <person name="Xiang Z."/>
            <person name="Zhou Z."/>
        </authorList>
    </citation>
    <scope>NUCLEOTIDE SEQUENCE [LARGE SCALE GENOMIC DNA]</scope>
    <source>
        <strain evidence="11">CQ1 / CVCC 102059</strain>
    </source>
</reference>
<dbReference type="InterPro" id="IPR026873">
    <property type="entry name" value="Ptb1"/>
</dbReference>
<proteinExistence type="inferred from homology"/>
<keyword evidence="3 8" id="KW-0808">Transferase</keyword>
<keyword evidence="5" id="KW-0677">Repeat</keyword>
<evidence type="ECO:0000313" key="11">
    <source>
        <dbReference type="Proteomes" id="UP000016927"/>
    </source>
</evidence>
<dbReference type="SUPFAM" id="SSF48239">
    <property type="entry name" value="Terpenoid cyclases/Protein prenyltransferases"/>
    <property type="match status" value="1"/>
</dbReference>
<dbReference type="Gene3D" id="1.50.10.20">
    <property type="match status" value="1"/>
</dbReference>
<keyword evidence="2 8" id="KW-0637">Prenyltransferase</keyword>
<dbReference type="InterPro" id="IPR008930">
    <property type="entry name" value="Terpenoid_cyclase/PrenylTrfase"/>
</dbReference>
<dbReference type="PANTHER" id="PTHR11774">
    <property type="entry name" value="GERANYLGERANYL TRANSFERASE TYPE BETA SUBUNIT"/>
    <property type="match status" value="1"/>
</dbReference>
<accession>R0M7I5</accession>
<evidence type="ECO:0000256" key="2">
    <source>
        <dbReference type="ARBA" id="ARBA00022602"/>
    </source>
</evidence>
<evidence type="ECO:0000259" key="9">
    <source>
        <dbReference type="Pfam" id="PF00432"/>
    </source>
</evidence>
<dbReference type="VEuPathDB" id="MicrosporidiaDB:NBO_50g0003"/>
<dbReference type="EC" id="2.5.1.60" evidence="8"/>
<dbReference type="EMBL" id="KB908958">
    <property type="protein sequence ID" value="EOB13944.1"/>
    <property type="molecule type" value="Genomic_DNA"/>
</dbReference>
<evidence type="ECO:0000256" key="7">
    <source>
        <dbReference type="ARBA" id="ARBA00047658"/>
    </source>
</evidence>
<dbReference type="Proteomes" id="UP000016927">
    <property type="component" value="Unassembled WGS sequence"/>
</dbReference>
<keyword evidence="11" id="KW-1185">Reference proteome</keyword>
<evidence type="ECO:0000313" key="10">
    <source>
        <dbReference type="EMBL" id="EOB13944.1"/>
    </source>
</evidence>
<keyword evidence="4 8" id="KW-0479">Metal-binding</keyword>
<evidence type="ECO:0000256" key="3">
    <source>
        <dbReference type="ARBA" id="ARBA00022679"/>
    </source>
</evidence>
<gene>
    <name evidence="10" type="primary">PGTB2</name>
    <name evidence="10" type="ORF">NBO_50g0003</name>
</gene>
<feature type="domain" description="Prenyltransferase alpha-alpha toroid" evidence="9">
    <location>
        <begin position="4"/>
        <end position="320"/>
    </location>
</feature>
<dbReference type="AlphaFoldDB" id="R0M7I5"/>
<keyword evidence="6 8" id="KW-0862">Zinc</keyword>
<dbReference type="STRING" id="578461.R0M7I5"/>
<dbReference type="Pfam" id="PF00432">
    <property type="entry name" value="Prenyltrans"/>
    <property type="match status" value="1"/>
</dbReference>
<evidence type="ECO:0000256" key="8">
    <source>
        <dbReference type="RuleBase" id="RU365076"/>
    </source>
</evidence>
<name>R0M7I5_NOSB1</name>
<comment type="catalytic activity">
    <reaction evidence="7 8">
        <text>geranylgeranyl diphosphate + L-cysteinyl-[protein] = S-geranylgeranyl-L-cysteinyl-[protein] + diphosphate</text>
        <dbReference type="Rhea" id="RHEA:21240"/>
        <dbReference type="Rhea" id="RHEA-COMP:10131"/>
        <dbReference type="Rhea" id="RHEA-COMP:11537"/>
        <dbReference type="ChEBI" id="CHEBI:29950"/>
        <dbReference type="ChEBI" id="CHEBI:33019"/>
        <dbReference type="ChEBI" id="CHEBI:57533"/>
        <dbReference type="ChEBI" id="CHEBI:86021"/>
        <dbReference type="EC" id="2.5.1.60"/>
    </reaction>
</comment>
<evidence type="ECO:0000256" key="6">
    <source>
        <dbReference type="ARBA" id="ARBA00022833"/>
    </source>
</evidence>
<dbReference type="GO" id="GO:0004663">
    <property type="term" value="F:Rab geranylgeranyltransferase activity"/>
    <property type="evidence" value="ECO:0007669"/>
    <property type="project" value="UniProtKB-UniRule"/>
</dbReference>
<sequence>MILTDKHIEFIQKTIQKKDFNFYFTEPTRLSTLYWTINTYKLLKREDLIQKQEILDFVLSCKNEDGGFGGNKDYPSNVMSTFNALQILFILKQSYSCPKTASFILNLIQEDGSIWNDEFGESDVRILCSGVLSLHLLEILSREKNFLDEKRLREKLKNPVSDETMPYEVKFKVCEYIMNCYNRDGGFGNVPGCESHNAFTFCCLSSLRSLGALETFGVTDITRFIVLRQKENGGISGRVGKKEDVCYSFWAYSSMILIKKSHLINENELRNFIFSCQNKEGGFSDRPGNEPDIYHLMFSLAALSLLGHDDLNEVDPGFCL</sequence>
<dbReference type="GO" id="GO:0005968">
    <property type="term" value="C:Rab-protein geranylgeranyltransferase complex"/>
    <property type="evidence" value="ECO:0007669"/>
    <property type="project" value="UniProtKB-UniRule"/>
</dbReference>
<evidence type="ECO:0000256" key="5">
    <source>
        <dbReference type="ARBA" id="ARBA00022737"/>
    </source>
</evidence>
<organism evidence="10 11">
    <name type="scientific">Nosema bombycis (strain CQ1 / CVCC 102059)</name>
    <name type="common">Microsporidian parasite</name>
    <name type="synonym">Pebrine of silkworm</name>
    <dbReference type="NCBI Taxonomy" id="578461"/>
    <lineage>
        <taxon>Eukaryota</taxon>
        <taxon>Fungi</taxon>
        <taxon>Fungi incertae sedis</taxon>
        <taxon>Microsporidia</taxon>
        <taxon>Nosematidae</taxon>
        <taxon>Nosema</taxon>
    </lineage>
</organism>
<dbReference type="OMA" id="VKRCQCP"/>
<dbReference type="PANTHER" id="PTHR11774:SF11">
    <property type="entry name" value="GERANYLGERANYL TRANSFERASE TYPE-2 SUBUNIT BETA"/>
    <property type="match status" value="1"/>
</dbReference>